<comment type="similarity">
    <text evidence="2">Belongs to the TFP11/STIP family.</text>
</comment>
<evidence type="ECO:0000256" key="7">
    <source>
        <dbReference type="SAM" id="Coils"/>
    </source>
</evidence>
<dbReference type="PANTHER" id="PTHR23329:SF1">
    <property type="entry name" value="TUFTELIN-INTERACTING PROTEIN 11"/>
    <property type="match status" value="1"/>
</dbReference>
<keyword evidence="5" id="KW-0508">mRNA splicing</keyword>
<feature type="region of interest" description="Disordered" evidence="8">
    <location>
        <begin position="1"/>
        <end position="111"/>
    </location>
</feature>
<dbReference type="PROSITE" id="PS50174">
    <property type="entry name" value="G_PATCH"/>
    <property type="match status" value="1"/>
</dbReference>
<feature type="compositionally biased region" description="Polar residues" evidence="8">
    <location>
        <begin position="280"/>
        <end position="290"/>
    </location>
</feature>
<evidence type="ECO:0000256" key="8">
    <source>
        <dbReference type="SAM" id="MobiDB-lite"/>
    </source>
</evidence>
<evidence type="ECO:0000256" key="5">
    <source>
        <dbReference type="ARBA" id="ARBA00023187"/>
    </source>
</evidence>
<dbReference type="Pfam" id="PF12457">
    <property type="entry name" value="TIP_N"/>
    <property type="match status" value="1"/>
</dbReference>
<feature type="compositionally biased region" description="Low complexity" evidence="8">
    <location>
        <begin position="93"/>
        <end position="103"/>
    </location>
</feature>
<dbReference type="InterPro" id="IPR022159">
    <property type="entry name" value="STIP/TFIP11_N"/>
</dbReference>
<dbReference type="GO" id="GO:0003676">
    <property type="term" value="F:nucleic acid binding"/>
    <property type="evidence" value="ECO:0007669"/>
    <property type="project" value="InterPro"/>
</dbReference>
<evidence type="ECO:0000256" key="1">
    <source>
        <dbReference type="ARBA" id="ARBA00004123"/>
    </source>
</evidence>
<feature type="domain" description="G-patch" evidence="9">
    <location>
        <begin position="234"/>
        <end position="280"/>
    </location>
</feature>
<reference evidence="10" key="1">
    <citation type="submission" date="2021-01" db="EMBL/GenBank/DDBJ databases">
        <authorList>
            <person name="Corre E."/>
            <person name="Pelletier E."/>
            <person name="Niang G."/>
            <person name="Scheremetjew M."/>
            <person name="Finn R."/>
            <person name="Kale V."/>
            <person name="Holt S."/>
            <person name="Cochrane G."/>
            <person name="Meng A."/>
            <person name="Brown T."/>
            <person name="Cohen L."/>
        </authorList>
    </citation>
    <scope>NUCLEOTIDE SEQUENCE</scope>
    <source>
        <strain evidence="10">Clade-D-RCC2572</strain>
    </source>
</reference>
<protein>
    <recommendedName>
        <fullName evidence="9">G-patch domain-containing protein</fullName>
    </recommendedName>
</protein>
<feature type="compositionally biased region" description="Acidic residues" evidence="8">
    <location>
        <begin position="149"/>
        <end position="158"/>
    </location>
</feature>
<feature type="compositionally biased region" description="Basic and acidic residues" evidence="8">
    <location>
        <begin position="7"/>
        <end position="20"/>
    </location>
</feature>
<name>A0A7S0PQ23_9CHLO</name>
<evidence type="ECO:0000256" key="3">
    <source>
        <dbReference type="ARBA" id="ARBA00022664"/>
    </source>
</evidence>
<dbReference type="SMART" id="SM00443">
    <property type="entry name" value="G_patch"/>
    <property type="match status" value="1"/>
</dbReference>
<dbReference type="AlphaFoldDB" id="A0A7S0PQ23"/>
<gene>
    <name evidence="10" type="ORF">OMED0929_LOCUS4609</name>
</gene>
<feature type="region of interest" description="Disordered" evidence="8">
    <location>
        <begin position="271"/>
        <end position="309"/>
    </location>
</feature>
<keyword evidence="3" id="KW-0507">mRNA processing</keyword>
<comment type="subcellular location">
    <subcellularLocation>
        <location evidence="1">Nucleus</location>
    </subcellularLocation>
</comment>
<keyword evidence="6" id="KW-0539">Nucleus</keyword>
<evidence type="ECO:0000259" key="9">
    <source>
        <dbReference type="PROSITE" id="PS50174"/>
    </source>
</evidence>
<evidence type="ECO:0000313" key="10">
    <source>
        <dbReference type="EMBL" id="CAD8583851.1"/>
    </source>
</evidence>
<evidence type="ECO:0000256" key="2">
    <source>
        <dbReference type="ARBA" id="ARBA00010900"/>
    </source>
</evidence>
<feature type="region of interest" description="Disordered" evidence="8">
    <location>
        <begin position="123"/>
        <end position="228"/>
    </location>
</feature>
<keyword evidence="4" id="KW-0747">Spliceosome</keyword>
<dbReference type="InterPro" id="IPR000467">
    <property type="entry name" value="G_patch_dom"/>
</dbReference>
<proteinExistence type="inferred from homology"/>
<evidence type="ECO:0000256" key="6">
    <source>
        <dbReference type="ARBA" id="ARBA00023242"/>
    </source>
</evidence>
<keyword evidence="7" id="KW-0175">Coiled coil</keyword>
<dbReference type="EMBL" id="HBEW01005493">
    <property type="protein sequence ID" value="CAD8583851.1"/>
    <property type="molecule type" value="Transcribed_RNA"/>
</dbReference>
<dbReference type="InterPro" id="IPR022783">
    <property type="entry name" value="GCFC_dom"/>
</dbReference>
<dbReference type="InterPro" id="IPR045211">
    <property type="entry name" value="TFP11/STIP/Ntr1"/>
</dbReference>
<feature type="compositionally biased region" description="Basic and acidic residues" evidence="8">
    <location>
        <begin position="176"/>
        <end position="204"/>
    </location>
</feature>
<dbReference type="Pfam" id="PF07842">
    <property type="entry name" value="GCFC"/>
    <property type="match status" value="1"/>
</dbReference>
<organism evidence="10">
    <name type="scientific">Ostreococcus mediterraneus</name>
    <dbReference type="NCBI Taxonomy" id="1486918"/>
    <lineage>
        <taxon>Eukaryota</taxon>
        <taxon>Viridiplantae</taxon>
        <taxon>Chlorophyta</taxon>
        <taxon>Mamiellophyceae</taxon>
        <taxon>Mamiellales</taxon>
        <taxon>Bathycoccaceae</taxon>
        <taxon>Ostreococcus</taxon>
    </lineage>
</organism>
<evidence type="ECO:0000256" key="4">
    <source>
        <dbReference type="ARBA" id="ARBA00022728"/>
    </source>
</evidence>
<dbReference type="GO" id="GO:0000390">
    <property type="term" value="P:spliceosomal complex disassembly"/>
    <property type="evidence" value="ECO:0007669"/>
    <property type="project" value="InterPro"/>
</dbReference>
<dbReference type="GO" id="GO:0071008">
    <property type="term" value="C:U2-type post-mRNA release spliceosomal complex"/>
    <property type="evidence" value="ECO:0007669"/>
    <property type="project" value="TreeGrafter"/>
</dbReference>
<sequence>MESSSEDDGHSSDSARDAANARRRKRTREEAIYGTFLDDMTGGEDDDGGARRGGVGASSARDYSAPIGFTRAASTAGVGGGGLGFVRGKDSTAEATEATASGRSAGGGLGYAGFSKGSTMMGGDTMSVGLGARGAVSSSEDEDKRRVEDEDDDEDEDLLPSTFGQRLVAGAAQRAKMAEEERKQAKAKRAAEEKAARARNRENTEAFAGTSSRRGGGSGVKSKANDVGSFEKHTKGIGMKLLEKMGYKKGEGLGKGASGITRALETTLRPKNMGMGFNNFKENVNDPTSTRAKDESGEEASEDDMDVDEATRARDIAKKAQEQTMWKKRNDLRRQKREYKTAEELLAEEQENAQDAKSVKLATEKLNIIDMRGAHAQVVNANELHKSRVISADDDDLMLPELQHNLKLIVDLAENDITKLDGKIRSEKDTLEILRREKMRLSKQATAHADLAERTKSALKVVEECDGLSKSVKNSEDFSALTSAWVNVVKQYPEEFFSHRLNRLALAHAAPYVRNLFKDWDPSKQPMHGVEEIRPWRALLSPERIPDKYKGVFEDDSFDTLLREPLLKRLRPIITSQWDPTRASDILDFIEAWSDVMSEALLRELTHALILPRLQRRVAEWQPTQERVALHSWFHPWLPLLHKNLKDLYPSIRQKFTMALVEWEASDSSALALLKPWARVFEPKDWSSLMRRCITPKLEDALAMLQINPSNQVLEPLKCVLKWEPMLGSSAFITLLEQHFFRKWHTALHAWLSTGSANFDEVTQWYLGWKTVFPEELLAHERMRVQLNVALDMMNQAASGDGVVMPNIAAAQPNADRVTDERKPHPMDEPQFTLKEMIEQFANSHDMEFVPNPSGRRHDGLAVYTFGGVNVVVDAAREAIRAYVDGEWIPISLDQLLERAQALTK</sequence>
<feature type="coiled-coil region" evidence="7">
    <location>
        <begin position="329"/>
        <end position="359"/>
    </location>
</feature>
<feature type="coiled-coil region" evidence="7">
    <location>
        <begin position="417"/>
        <end position="444"/>
    </location>
</feature>
<accession>A0A7S0PQ23</accession>
<feature type="compositionally biased region" description="Acidic residues" evidence="8">
    <location>
        <begin position="296"/>
        <end position="308"/>
    </location>
</feature>
<dbReference type="PANTHER" id="PTHR23329">
    <property type="entry name" value="TUFTELIN-INTERACTING PROTEIN 11-RELATED"/>
    <property type="match status" value="1"/>
</dbReference>
<dbReference type="Pfam" id="PF01585">
    <property type="entry name" value="G-patch"/>
    <property type="match status" value="1"/>
</dbReference>